<organism evidence="2 3">
    <name type="scientific">Cinchona calisaya</name>
    <dbReference type="NCBI Taxonomy" id="153742"/>
    <lineage>
        <taxon>Eukaryota</taxon>
        <taxon>Viridiplantae</taxon>
        <taxon>Streptophyta</taxon>
        <taxon>Embryophyta</taxon>
        <taxon>Tracheophyta</taxon>
        <taxon>Spermatophyta</taxon>
        <taxon>Magnoliopsida</taxon>
        <taxon>eudicotyledons</taxon>
        <taxon>Gunneridae</taxon>
        <taxon>Pentapetalae</taxon>
        <taxon>asterids</taxon>
        <taxon>lamiids</taxon>
        <taxon>Gentianales</taxon>
        <taxon>Rubiaceae</taxon>
        <taxon>Cinchonoideae</taxon>
        <taxon>Cinchoneae</taxon>
        <taxon>Cinchona</taxon>
    </lineage>
</organism>
<dbReference type="PANTHER" id="PTHR46067:SF26">
    <property type="entry name" value="N-ACETYLTRANSFERASE DOMAIN-CONTAINING PROTEIN"/>
    <property type="match status" value="1"/>
</dbReference>
<dbReference type="EMBL" id="JBJUIK010000013">
    <property type="protein sequence ID" value="KAL3507892.1"/>
    <property type="molecule type" value="Genomic_DNA"/>
</dbReference>
<dbReference type="PANTHER" id="PTHR46067">
    <property type="entry name" value="ACYL-COA N-ACYLTRANSFERASES (NAT) SUPERFAMILY PROTEIN"/>
    <property type="match status" value="1"/>
</dbReference>
<accession>A0ABD2YNL7</accession>
<dbReference type="Proteomes" id="UP001630127">
    <property type="component" value="Unassembled WGS sequence"/>
</dbReference>
<sequence>MEDLRLTSDGTTMEMEDDYSDIRLRLLDLTDVDDFMEWFTDEKVSQFCSWDCFKSKEDAMNYVADVAVPHPWYRAICLKDKPIGSISVTPFRGNEKCRGEIGYVLASKYWGKGIATKAVKLVASTIFVEWPHLERLEALVDVENVGSQKVLEKVGFSREGVLRKYCLLKENQEIWLCSVFFLLIHKSTILCTIDNEHGKLL</sequence>
<dbReference type="Pfam" id="PF13302">
    <property type="entry name" value="Acetyltransf_3"/>
    <property type="match status" value="1"/>
</dbReference>
<dbReference type="InterPro" id="IPR000182">
    <property type="entry name" value="GNAT_dom"/>
</dbReference>
<dbReference type="SUPFAM" id="SSF55729">
    <property type="entry name" value="Acyl-CoA N-acyltransferases (Nat)"/>
    <property type="match status" value="1"/>
</dbReference>
<comment type="caution">
    <text evidence="2">The sequence shown here is derived from an EMBL/GenBank/DDBJ whole genome shotgun (WGS) entry which is preliminary data.</text>
</comment>
<dbReference type="PROSITE" id="PS51186">
    <property type="entry name" value="GNAT"/>
    <property type="match status" value="1"/>
</dbReference>
<evidence type="ECO:0000313" key="2">
    <source>
        <dbReference type="EMBL" id="KAL3507892.1"/>
    </source>
</evidence>
<name>A0ABD2YNL7_9GENT</name>
<reference evidence="2 3" key="1">
    <citation type="submission" date="2024-11" db="EMBL/GenBank/DDBJ databases">
        <title>A near-complete genome assembly of Cinchona calisaya.</title>
        <authorList>
            <person name="Lian D.C."/>
            <person name="Zhao X.W."/>
            <person name="Wei L."/>
        </authorList>
    </citation>
    <scope>NUCLEOTIDE SEQUENCE [LARGE SCALE GENOMIC DNA]</scope>
    <source>
        <tissue evidence="2">Nenye</tissue>
    </source>
</reference>
<protein>
    <recommendedName>
        <fullName evidence="1">N-acetyltransferase domain-containing protein</fullName>
    </recommendedName>
</protein>
<dbReference type="Gene3D" id="3.40.630.30">
    <property type="match status" value="1"/>
</dbReference>
<dbReference type="AlphaFoldDB" id="A0ABD2YNL7"/>
<evidence type="ECO:0000313" key="3">
    <source>
        <dbReference type="Proteomes" id="UP001630127"/>
    </source>
</evidence>
<dbReference type="InterPro" id="IPR016181">
    <property type="entry name" value="Acyl_CoA_acyltransferase"/>
</dbReference>
<proteinExistence type="predicted"/>
<feature type="domain" description="N-acetyltransferase" evidence="1">
    <location>
        <begin position="22"/>
        <end position="173"/>
    </location>
</feature>
<gene>
    <name evidence="2" type="ORF">ACH5RR_033274</name>
</gene>
<keyword evidence="3" id="KW-1185">Reference proteome</keyword>
<evidence type="ECO:0000259" key="1">
    <source>
        <dbReference type="PROSITE" id="PS51186"/>
    </source>
</evidence>